<keyword evidence="2 7" id="KW-0963">Cytoplasm</keyword>
<evidence type="ECO:0000256" key="2">
    <source>
        <dbReference type="ARBA" id="ARBA00022490"/>
    </source>
</evidence>
<keyword evidence="4 7" id="KW-0378">Hydrolase</keyword>
<dbReference type="GO" id="GO:0005975">
    <property type="term" value="P:carbohydrate metabolic process"/>
    <property type="evidence" value="ECO:0007669"/>
    <property type="project" value="InterPro"/>
</dbReference>
<dbReference type="PIRSF" id="PIRSF004682">
    <property type="entry name" value="GmhB"/>
    <property type="match status" value="1"/>
</dbReference>
<dbReference type="EMBL" id="FMZW01000062">
    <property type="protein sequence ID" value="SDF59180.1"/>
    <property type="molecule type" value="Genomic_DNA"/>
</dbReference>
<dbReference type="InterPro" id="IPR023214">
    <property type="entry name" value="HAD_sf"/>
</dbReference>
<dbReference type="Proteomes" id="UP000199245">
    <property type="component" value="Unassembled WGS sequence"/>
</dbReference>
<dbReference type="RefSeq" id="WP_092089912.1">
    <property type="nucleotide sequence ID" value="NZ_FMZW01000062.1"/>
</dbReference>
<dbReference type="AlphaFoldDB" id="A0A1G7MDD3"/>
<feature type="binding site" evidence="10">
    <location>
        <position position="19"/>
    </location>
    <ligand>
        <name>Mg(2+)</name>
        <dbReference type="ChEBI" id="CHEBI:18420"/>
    </ligand>
</feature>
<protein>
    <recommendedName>
        <fullName evidence="6 7">D,D-heptose 1,7-bisphosphate phosphatase</fullName>
        <ecNumber evidence="7">3.1.3.-</ecNumber>
    </recommendedName>
</protein>
<keyword evidence="10" id="KW-0862">Zinc</keyword>
<evidence type="ECO:0000256" key="5">
    <source>
        <dbReference type="ARBA" id="ARBA00023277"/>
    </source>
</evidence>
<feature type="active site" description="Nucleophile" evidence="8">
    <location>
        <position position="17"/>
    </location>
</feature>
<evidence type="ECO:0000256" key="4">
    <source>
        <dbReference type="ARBA" id="ARBA00022801"/>
    </source>
</evidence>
<dbReference type="InterPro" id="IPR006543">
    <property type="entry name" value="Histidinol-phos"/>
</dbReference>
<comment type="similarity">
    <text evidence="7">Belongs to the gmhB family.</text>
</comment>
<feature type="binding site" evidence="10">
    <location>
        <position position="98"/>
    </location>
    <ligand>
        <name>Zn(2+)</name>
        <dbReference type="ChEBI" id="CHEBI:29105"/>
    </ligand>
</feature>
<reference evidence="11 12" key="1">
    <citation type="submission" date="2016-10" db="EMBL/GenBank/DDBJ databases">
        <authorList>
            <person name="de Groot N.N."/>
        </authorList>
    </citation>
    <scope>NUCLEOTIDE SEQUENCE [LARGE SCALE GENOMIC DNA]</scope>
    <source>
        <strain evidence="11 12">R5</strain>
    </source>
</reference>
<evidence type="ECO:0000313" key="12">
    <source>
        <dbReference type="Proteomes" id="UP000199245"/>
    </source>
</evidence>
<sequence length="176" mass="19959">MSSASGDQPRKPAVFFDRDGVLNQDIGYLFESHRLVWIDGAREAVKAVNDMGYFAFVVTNQSGVARGLYEETHVQELHDWMADELRRIGAHIDAFEYCPFHPEGTVERYRRVSHRRKPSPGMINDLLERFPVDVERSFLVGDQPTDLEAARAAGLKSYLFSGSNLEKFLRPLLLGS</sequence>
<dbReference type="GO" id="GO:0005737">
    <property type="term" value="C:cytoplasm"/>
    <property type="evidence" value="ECO:0007669"/>
    <property type="project" value="UniProtKB-SubCell"/>
</dbReference>
<feature type="site" description="Stabilizes the phosphoryl group" evidence="9">
    <location>
        <position position="117"/>
    </location>
</feature>
<dbReference type="GO" id="GO:0016791">
    <property type="term" value="F:phosphatase activity"/>
    <property type="evidence" value="ECO:0007669"/>
    <property type="project" value="InterPro"/>
</dbReference>
<dbReference type="InterPro" id="IPR004446">
    <property type="entry name" value="Heptose_bisP_phosphatase"/>
</dbReference>
<evidence type="ECO:0000313" key="11">
    <source>
        <dbReference type="EMBL" id="SDF59180.1"/>
    </source>
</evidence>
<dbReference type="NCBIfam" id="TIGR01662">
    <property type="entry name" value="HAD-SF-IIIA"/>
    <property type="match status" value="1"/>
</dbReference>
<comment type="cofactor">
    <cofactor evidence="10">
        <name>Zn(2+)</name>
        <dbReference type="ChEBI" id="CHEBI:29105"/>
    </cofactor>
</comment>
<dbReference type="Pfam" id="PF13242">
    <property type="entry name" value="Hydrolase_like"/>
    <property type="match status" value="1"/>
</dbReference>
<evidence type="ECO:0000256" key="6">
    <source>
        <dbReference type="ARBA" id="ARBA00031828"/>
    </source>
</evidence>
<feature type="site" description="Contributes to substrate recognition" evidence="9">
    <location>
        <position position="116"/>
    </location>
</feature>
<gene>
    <name evidence="11" type="ORF">SAMN05216337_106232</name>
</gene>
<name>A0A1G7MDD3_9BRAD</name>
<accession>A0A1G7MDD3</accession>
<evidence type="ECO:0000256" key="10">
    <source>
        <dbReference type="PIRSR" id="PIRSR004682-4"/>
    </source>
</evidence>
<dbReference type="InterPro" id="IPR036412">
    <property type="entry name" value="HAD-like_sf"/>
</dbReference>
<proteinExistence type="inferred from homology"/>
<organism evidence="11 12">
    <name type="scientific">Bradyrhizobium brasilense</name>
    <dbReference type="NCBI Taxonomy" id="1419277"/>
    <lineage>
        <taxon>Bacteria</taxon>
        <taxon>Pseudomonadati</taxon>
        <taxon>Pseudomonadota</taxon>
        <taxon>Alphaproteobacteria</taxon>
        <taxon>Hyphomicrobiales</taxon>
        <taxon>Nitrobacteraceae</taxon>
        <taxon>Bradyrhizobium</taxon>
    </lineage>
</organism>
<keyword evidence="10" id="KW-0460">Magnesium</keyword>
<evidence type="ECO:0000256" key="3">
    <source>
        <dbReference type="ARBA" id="ARBA00022723"/>
    </source>
</evidence>
<comment type="cofactor">
    <cofactor evidence="10">
        <name>Mg(2+)</name>
        <dbReference type="ChEBI" id="CHEBI:18420"/>
    </cofactor>
</comment>
<evidence type="ECO:0000256" key="9">
    <source>
        <dbReference type="PIRSR" id="PIRSR004682-3"/>
    </source>
</evidence>
<dbReference type="EC" id="3.1.3.-" evidence="7"/>
<evidence type="ECO:0000256" key="8">
    <source>
        <dbReference type="PIRSR" id="PIRSR004682-1"/>
    </source>
</evidence>
<keyword evidence="5 7" id="KW-0119">Carbohydrate metabolism</keyword>
<feature type="binding site" evidence="10">
    <location>
        <position position="17"/>
    </location>
    <ligand>
        <name>Mg(2+)</name>
        <dbReference type="ChEBI" id="CHEBI:18420"/>
    </ligand>
</feature>
<comment type="subcellular location">
    <subcellularLocation>
        <location evidence="1 7">Cytoplasm</location>
    </subcellularLocation>
</comment>
<dbReference type="NCBIfam" id="TIGR01656">
    <property type="entry name" value="Histidinol-ppas"/>
    <property type="match status" value="1"/>
</dbReference>
<dbReference type="CDD" id="cd07503">
    <property type="entry name" value="HAD_HisB-N"/>
    <property type="match status" value="1"/>
</dbReference>
<feature type="active site" description="Proton donor" evidence="8">
    <location>
        <position position="19"/>
    </location>
</feature>
<feature type="binding site" evidence="10">
    <location>
        <position position="142"/>
    </location>
    <ligand>
        <name>Mg(2+)</name>
        <dbReference type="ChEBI" id="CHEBI:18420"/>
    </ligand>
</feature>
<keyword evidence="3 10" id="KW-0479">Metal-binding</keyword>
<dbReference type="Gene3D" id="3.40.50.1000">
    <property type="entry name" value="HAD superfamily/HAD-like"/>
    <property type="match status" value="1"/>
</dbReference>
<evidence type="ECO:0000256" key="7">
    <source>
        <dbReference type="PIRNR" id="PIRNR004682"/>
    </source>
</evidence>
<dbReference type="GO" id="GO:0046872">
    <property type="term" value="F:metal ion binding"/>
    <property type="evidence" value="ECO:0007669"/>
    <property type="project" value="UniProtKB-KW"/>
</dbReference>
<dbReference type="SUPFAM" id="SSF56784">
    <property type="entry name" value="HAD-like"/>
    <property type="match status" value="1"/>
</dbReference>
<dbReference type="PANTHER" id="PTHR42891">
    <property type="entry name" value="D-GLYCERO-BETA-D-MANNO-HEPTOSE-1,7-BISPHOSPHATE 7-PHOSPHATASE"/>
    <property type="match status" value="1"/>
</dbReference>
<feature type="site" description="Stabilizes the phosphoryl group" evidence="9">
    <location>
        <position position="59"/>
    </location>
</feature>
<evidence type="ECO:0000256" key="1">
    <source>
        <dbReference type="ARBA" id="ARBA00004496"/>
    </source>
</evidence>
<dbReference type="PANTHER" id="PTHR42891:SF1">
    <property type="entry name" value="D-GLYCERO-BETA-D-MANNO-HEPTOSE-1,7-BISPHOSPHATE 7-PHOSPHATASE"/>
    <property type="match status" value="1"/>
</dbReference>
<dbReference type="InterPro" id="IPR006549">
    <property type="entry name" value="HAD-SF_hydro_IIIA"/>
</dbReference>